<protein>
    <submittedName>
        <fullName evidence="1">Double-stranded RNA-binding</fullName>
    </submittedName>
</protein>
<dbReference type="Proteomes" id="UP000245207">
    <property type="component" value="Unassembled WGS sequence"/>
</dbReference>
<comment type="caution">
    <text evidence="1">The sequence shown here is derived from an EMBL/GenBank/DDBJ whole genome shotgun (WGS) entry which is preliminary data.</text>
</comment>
<gene>
    <name evidence="1" type="ORF">CTI12_AA196140</name>
</gene>
<dbReference type="EMBL" id="PKPP01001715">
    <property type="protein sequence ID" value="PWA80511.1"/>
    <property type="molecule type" value="Genomic_DNA"/>
</dbReference>
<keyword evidence="2" id="KW-1185">Reference proteome</keyword>
<name>A0A2U1P423_ARTAN</name>
<accession>A0A2U1P423</accession>
<dbReference type="OrthoDB" id="203097at2759"/>
<sequence length="114" mass="12745">MMEGLGMTFQPQQLPTNMSQNNELYAQIEVDGEVCGVMELGYRGMKLTCRLIMALSTFFIRKLLNLPSYYAASLILVGCLPGDEITALEVWYNGKPYCILHLLLIFLGSETKAS</sequence>
<reference evidence="1 2" key="1">
    <citation type="journal article" date="2018" name="Mol. Plant">
        <title>The genome of Artemisia annua provides insight into the evolution of Asteraceae family and artemisinin biosynthesis.</title>
        <authorList>
            <person name="Shen Q."/>
            <person name="Zhang L."/>
            <person name="Liao Z."/>
            <person name="Wang S."/>
            <person name="Yan T."/>
            <person name="Shi P."/>
            <person name="Liu M."/>
            <person name="Fu X."/>
            <person name="Pan Q."/>
            <person name="Wang Y."/>
            <person name="Lv Z."/>
            <person name="Lu X."/>
            <person name="Zhang F."/>
            <person name="Jiang W."/>
            <person name="Ma Y."/>
            <person name="Chen M."/>
            <person name="Hao X."/>
            <person name="Li L."/>
            <person name="Tang Y."/>
            <person name="Lv G."/>
            <person name="Zhou Y."/>
            <person name="Sun X."/>
            <person name="Brodelius P.E."/>
            <person name="Rose J.K.C."/>
            <person name="Tang K."/>
        </authorList>
    </citation>
    <scope>NUCLEOTIDE SEQUENCE [LARGE SCALE GENOMIC DNA]</scope>
    <source>
        <strain evidence="2">cv. Huhao1</strain>
        <tissue evidence="1">Leaf</tissue>
    </source>
</reference>
<proteinExistence type="predicted"/>
<evidence type="ECO:0000313" key="1">
    <source>
        <dbReference type="EMBL" id="PWA80511.1"/>
    </source>
</evidence>
<organism evidence="1 2">
    <name type="scientific">Artemisia annua</name>
    <name type="common">Sweet wormwood</name>
    <dbReference type="NCBI Taxonomy" id="35608"/>
    <lineage>
        <taxon>Eukaryota</taxon>
        <taxon>Viridiplantae</taxon>
        <taxon>Streptophyta</taxon>
        <taxon>Embryophyta</taxon>
        <taxon>Tracheophyta</taxon>
        <taxon>Spermatophyta</taxon>
        <taxon>Magnoliopsida</taxon>
        <taxon>eudicotyledons</taxon>
        <taxon>Gunneridae</taxon>
        <taxon>Pentapetalae</taxon>
        <taxon>asterids</taxon>
        <taxon>campanulids</taxon>
        <taxon>Asterales</taxon>
        <taxon>Asteraceae</taxon>
        <taxon>Asteroideae</taxon>
        <taxon>Anthemideae</taxon>
        <taxon>Artemisiinae</taxon>
        <taxon>Artemisia</taxon>
    </lineage>
</organism>
<evidence type="ECO:0000313" key="2">
    <source>
        <dbReference type="Proteomes" id="UP000245207"/>
    </source>
</evidence>
<dbReference type="AlphaFoldDB" id="A0A2U1P423"/>